<accession>A0A2H3JKV5</accession>
<evidence type="ECO:0000256" key="1">
    <source>
        <dbReference type="SAM" id="Phobius"/>
    </source>
</evidence>
<feature type="transmembrane region" description="Helical" evidence="1">
    <location>
        <begin position="67"/>
        <end position="90"/>
    </location>
</feature>
<name>A0A2H3JKV5_WOLCO</name>
<keyword evidence="1" id="KW-0472">Membrane</keyword>
<dbReference type="Proteomes" id="UP000218811">
    <property type="component" value="Unassembled WGS sequence"/>
</dbReference>
<dbReference type="EMBL" id="KB467887">
    <property type="protein sequence ID" value="PCH36637.1"/>
    <property type="molecule type" value="Genomic_DNA"/>
</dbReference>
<evidence type="ECO:0000313" key="4">
    <source>
        <dbReference type="Proteomes" id="UP000218811"/>
    </source>
</evidence>
<reference evidence="3 4" key="1">
    <citation type="journal article" date="2012" name="Science">
        <title>The Paleozoic origin of enzymatic lignin decomposition reconstructed from 31 fungal genomes.</title>
        <authorList>
            <person name="Floudas D."/>
            <person name="Binder M."/>
            <person name="Riley R."/>
            <person name="Barry K."/>
            <person name="Blanchette R.A."/>
            <person name="Henrissat B."/>
            <person name="Martinez A.T."/>
            <person name="Otillar R."/>
            <person name="Spatafora J.W."/>
            <person name="Yadav J.S."/>
            <person name="Aerts A."/>
            <person name="Benoit I."/>
            <person name="Boyd A."/>
            <person name="Carlson A."/>
            <person name="Copeland A."/>
            <person name="Coutinho P.M."/>
            <person name="de Vries R.P."/>
            <person name="Ferreira P."/>
            <person name="Findley K."/>
            <person name="Foster B."/>
            <person name="Gaskell J."/>
            <person name="Glotzer D."/>
            <person name="Gorecki P."/>
            <person name="Heitman J."/>
            <person name="Hesse C."/>
            <person name="Hori C."/>
            <person name="Igarashi K."/>
            <person name="Jurgens J.A."/>
            <person name="Kallen N."/>
            <person name="Kersten P."/>
            <person name="Kohler A."/>
            <person name="Kuees U."/>
            <person name="Kumar T.K.A."/>
            <person name="Kuo A."/>
            <person name="LaButti K."/>
            <person name="Larrondo L.F."/>
            <person name="Lindquist E."/>
            <person name="Ling A."/>
            <person name="Lombard V."/>
            <person name="Lucas S."/>
            <person name="Lundell T."/>
            <person name="Martin R."/>
            <person name="McLaughlin D.J."/>
            <person name="Morgenstern I."/>
            <person name="Morin E."/>
            <person name="Murat C."/>
            <person name="Nagy L.G."/>
            <person name="Nolan M."/>
            <person name="Ohm R.A."/>
            <person name="Patyshakuliyeva A."/>
            <person name="Rokas A."/>
            <person name="Ruiz-Duenas F.J."/>
            <person name="Sabat G."/>
            <person name="Salamov A."/>
            <person name="Samejima M."/>
            <person name="Schmutz J."/>
            <person name="Slot J.C."/>
            <person name="St John F."/>
            <person name="Stenlid J."/>
            <person name="Sun H."/>
            <person name="Sun S."/>
            <person name="Syed K."/>
            <person name="Tsang A."/>
            <person name="Wiebenga A."/>
            <person name="Young D."/>
            <person name="Pisabarro A."/>
            <person name="Eastwood D.C."/>
            <person name="Martin F."/>
            <person name="Cullen D."/>
            <person name="Grigoriev I.V."/>
            <person name="Hibbett D.S."/>
        </authorList>
    </citation>
    <scope>NUCLEOTIDE SEQUENCE [LARGE SCALE GENOMIC DNA]</scope>
    <source>
        <strain evidence="3 4">MD-104</strain>
    </source>
</reference>
<keyword evidence="1" id="KW-0812">Transmembrane</keyword>
<dbReference type="STRING" id="742152.A0A2H3JKV5"/>
<dbReference type="OrthoDB" id="2804045at2759"/>
<feature type="non-terminal residue" evidence="3">
    <location>
        <position position="1"/>
    </location>
</feature>
<protein>
    <recommendedName>
        <fullName evidence="2">DUF6533 domain-containing protein</fullName>
    </recommendedName>
</protein>
<feature type="transmembrane region" description="Helical" evidence="1">
    <location>
        <begin position="96"/>
        <end position="124"/>
    </location>
</feature>
<organism evidence="3 4">
    <name type="scientific">Wolfiporia cocos (strain MD-104)</name>
    <name type="common">Brown rot fungus</name>
    <dbReference type="NCBI Taxonomy" id="742152"/>
    <lineage>
        <taxon>Eukaryota</taxon>
        <taxon>Fungi</taxon>
        <taxon>Dikarya</taxon>
        <taxon>Basidiomycota</taxon>
        <taxon>Agaricomycotina</taxon>
        <taxon>Agaricomycetes</taxon>
        <taxon>Polyporales</taxon>
        <taxon>Phaeolaceae</taxon>
        <taxon>Wolfiporia</taxon>
    </lineage>
</organism>
<dbReference type="InterPro" id="IPR045340">
    <property type="entry name" value="DUF6533"/>
</dbReference>
<proteinExistence type="predicted"/>
<dbReference type="Pfam" id="PF20151">
    <property type="entry name" value="DUF6533"/>
    <property type="match status" value="1"/>
</dbReference>
<feature type="domain" description="DUF6533" evidence="2">
    <location>
        <begin position="1"/>
        <end position="38"/>
    </location>
</feature>
<evidence type="ECO:0000259" key="2">
    <source>
        <dbReference type="Pfam" id="PF20151"/>
    </source>
</evidence>
<evidence type="ECO:0000313" key="3">
    <source>
        <dbReference type="EMBL" id="PCH36637.1"/>
    </source>
</evidence>
<dbReference type="OMA" id="CESIMNC"/>
<feature type="transmembrane region" description="Helical" evidence="1">
    <location>
        <begin position="27"/>
        <end position="46"/>
    </location>
</feature>
<keyword evidence="4" id="KW-1185">Reference proteome</keyword>
<gene>
    <name evidence="3" type="ORF">WOLCODRAFT_82676</name>
</gene>
<keyword evidence="1" id="KW-1133">Transmembrane helix</keyword>
<sequence length="167" mass="18531">LYTFDYVITFDREVHLVWSRKASGSSILFLLFRYLTLAWITMYIAINTSTACKVCESIMNCRSDMATFIALRVYGISGGSPKVPLVVLFIGLMPPALYLTAVVTIVLSICSILDDGLVLIVTWYTTHGLNKAARQAGIEVSLVGLLLRDGKARLKELFASMKFLIIL</sequence>
<dbReference type="AlphaFoldDB" id="A0A2H3JKV5"/>